<keyword evidence="4" id="KW-0347">Helicase</keyword>
<dbReference type="Pfam" id="PF02889">
    <property type="entry name" value="Sec63"/>
    <property type="match status" value="2"/>
</dbReference>
<dbReference type="FunFam" id="1.10.10.10:FF:000024">
    <property type="entry name" value="U5 small nuclear ribonucleoprotein helicase"/>
    <property type="match status" value="1"/>
</dbReference>
<dbReference type="Gene3D" id="3.40.50.300">
    <property type="entry name" value="P-loop containing nucleotide triphosphate hydrolases"/>
    <property type="match status" value="4"/>
</dbReference>
<organism evidence="9 10">
    <name type="scientific">Anaeromyces robustus</name>
    <dbReference type="NCBI Taxonomy" id="1754192"/>
    <lineage>
        <taxon>Eukaryota</taxon>
        <taxon>Fungi</taxon>
        <taxon>Fungi incertae sedis</taxon>
        <taxon>Chytridiomycota</taxon>
        <taxon>Chytridiomycota incertae sedis</taxon>
        <taxon>Neocallimastigomycetes</taxon>
        <taxon>Neocallimastigales</taxon>
        <taxon>Neocallimastigaceae</taxon>
        <taxon>Anaeromyces</taxon>
    </lineage>
</organism>
<sequence>MLRFTDLLRQELSGQSNLISKKKIKGKSKIIENESSILETEFENVELLKKLGKLVNYWKQNVITSNKENKTPIKLNENEKIYGQKIKFNVPFNDYLTPKVNNDINKDYFSDNDSDNIRKFNIEWLENKCQEHVEMQINEGAEVLFSPKELCQEIIGLLTNESTEQLENSLVDLLGFGNFELISSLIQNKKKILDTINENYNNKPKYGTQFTVTTEEEIQRQKKHRKHNKHHTNTTDDSDLKEFTSENLKKNWENDFQKKNILLEQGYEYEEPQYPNVYSAKSNKKPIFSSFGNQYVLPKGTIRNDDRDYEEIIIPYVQPAPVRHDEKLIEISSLDEFSQKAFRGIERLNRVQSIVFPIAFHTNENMLVSAPTGAGKTNIAMLAVVNTILKYYDPETKYLDKNQFKIIYVAPMKALAAEIVRKFSERLGDLGVSVKEYTGDMQLTKSEIAETQMIVTTPEKWDVVTRKSTGDTELVQKVRLLIIDEVHLLHDDRGSVIESIVARTQRQVEMTQSMIRIVGLSATLPNYVDVAEFLKVNLYRGMFYFDDGFRPIPLSQTFIGVKGNPNSNAVRTKMDNICFEKVIELVKQDKQVMIFVHSRKETVKTAQKLREYATNEGYMNLFDMKDSDEHFACLKEVHKSRNNELKDLFASGLAFHNAGMLRSDRNLVEKVFTKGAVKVLVCTATLAWGVNLPAYAVIIKGTRVYGVQNGGSASEDNSAFFDLSILDVLQIFGRAGRPQFEDHGEGYILTTHDKLSHYIQAITQSQPIESRFGYNLVDNLNAEITLGTVTNIQEAVSWLSYTFYYIRLSKNPLKYGLLPKDLNEPDFLIKHLTDIVRLAAKRLHQLQMIIFASNTEQGYLTSKDLGRIASLYYINNETIEVINEKMKKVMTEADIIGMICHSKEFENVKLREEELTELEKLEKYACICDVEGGVNNYYGKVNILLQTYISRENIKDFALISDSAYVAQHSARIARAFFEIAMNRNWGPVAAKLLTICKSVEKRMWPFEHPLTQFDLPNTIIQKLNSLSNIYSVETIRDMEPLEIGELVHHIRMGDTILRCAEQFPLLLIDPVVAPITRNVMRVKLHITPNFIWNDRIHGSIEVFWIWVQDPENVEILHSEQLIVSKKKINEMQTLEFVIPIPTSDETVDHLPTQIYVHAINDRWMGSESVYPISFKNFILPGMNRTPNTNLLNLQPLPVSALHDDVLEEICRKRFDYFNAIQTQIFHTVYWTNNNILVGAPTGSGKTVIAELAMWASFRDKPKGKVVYIAPLKALVRERVIDWNKRLTGLMKRNLVELTGDVTPDLKTIRDADIIITTPEKWDGVSRSWKTRKYVKDVALVIIDEIHLLGSDRGPILEVIVSRMNYIASNTDNQIRIVGLSTALANSSDLADWLGISNLGLFNFRHSVRPVPLEIHIDGFPGKHYCPRMQTMNKPTYKAIITYSPTKPTIVFVSSRRQTRLTAQDIISLCAADGNPRRFLHMPDEEIEMILKTIQDPSLQYALTYGIGLHHAGLVDSDRAIVEELFVNEKIQVLVATSTLAWGINSPAHLVVVKGTEFYDKKTNTYVDFPITDVLQMMGRAGRPQFDDTGIAQIMVQDIKKDFYRKFLHEPFPVESALHKFLHDHMNAEIVSGTITSKQDAIDYLTWTYFYRRIQINPTYYGLEDSSPEALNEYLSYLVEKTLHDLYLNSCLTYSGEIGIKPTIYGHIASFYYLSYKTIHYYKNILTEDYKPQGDPSKEHQYADGDFARLLYVLCDTTEYDEHPVRHNEELLNEELEARCRMTLVELGRIDSNFGGNLKNKSYGDPHAKVFILLQAYLGRIKDFPCTDFETDIKAILDNAIRFLQAMLEVAATQGFLATSFGIMNIIQCLKQGLWLTDSTLAMLPHCYNNSNLTHLLKHVSCLPELAVLSEKEVRAIFKKIPHFSDKKIDDVVKVVKNLPIYDLTWNVESSSKNEGPKYNVKYTSEKIPILKAGGIYNINITMKRLRPHSDNTFKIYAPEFPKIQHESWWVVLGDEETNELIVLKRLGFAKKTQSIKEDKKKSNYKNKGSKGKQISEDDRMVSIEFIVPHDLMGSQELIIYLISDGYLGLDQQYTFKYCAN</sequence>
<dbReference type="GO" id="GO:0006397">
    <property type="term" value="P:mRNA processing"/>
    <property type="evidence" value="ECO:0007669"/>
    <property type="project" value="UniProtKB-ARBA"/>
</dbReference>
<protein>
    <submittedName>
        <fullName evidence="9">Sec63-domain-containing protein</fullName>
    </submittedName>
</protein>
<dbReference type="GO" id="GO:0003676">
    <property type="term" value="F:nucleic acid binding"/>
    <property type="evidence" value="ECO:0007669"/>
    <property type="project" value="InterPro"/>
</dbReference>
<dbReference type="SMART" id="SM00382">
    <property type="entry name" value="AAA"/>
    <property type="match status" value="2"/>
</dbReference>
<dbReference type="FunFam" id="3.40.50.300:FF:000062">
    <property type="entry name" value="U5 small nuclear ribonucleoprotein helicase"/>
    <property type="match status" value="1"/>
</dbReference>
<dbReference type="InterPro" id="IPR014001">
    <property type="entry name" value="Helicase_ATP-bd"/>
</dbReference>
<dbReference type="Gene3D" id="1.10.150.20">
    <property type="entry name" value="5' to 3' exonuclease, C-terminal subdomain"/>
    <property type="match status" value="1"/>
</dbReference>
<evidence type="ECO:0000256" key="6">
    <source>
        <dbReference type="SAM" id="MobiDB-lite"/>
    </source>
</evidence>
<dbReference type="PIRSF" id="PIRSF039073">
    <property type="entry name" value="BRR2"/>
    <property type="match status" value="1"/>
</dbReference>
<dbReference type="GO" id="GO:0006417">
    <property type="term" value="P:regulation of translation"/>
    <property type="evidence" value="ECO:0007669"/>
    <property type="project" value="EnsemblFungi"/>
</dbReference>
<dbReference type="SUPFAM" id="SSF158702">
    <property type="entry name" value="Sec63 N-terminal domain-like"/>
    <property type="match status" value="2"/>
</dbReference>
<dbReference type="EMBL" id="MCFG01000065">
    <property type="protein sequence ID" value="ORX83777.1"/>
    <property type="molecule type" value="Genomic_DNA"/>
</dbReference>
<feature type="domain" description="Helicase ATP-binding" evidence="7">
    <location>
        <begin position="1227"/>
        <end position="1402"/>
    </location>
</feature>
<dbReference type="CDD" id="cd18795">
    <property type="entry name" value="SF2_C_Ski2"/>
    <property type="match status" value="2"/>
</dbReference>
<dbReference type="FunFam" id="3.40.50.300:FF:000198">
    <property type="entry name" value="Activating signal cointegrator 1 complex subunit"/>
    <property type="match status" value="1"/>
</dbReference>
<keyword evidence="1" id="KW-0677">Repeat</keyword>
<dbReference type="InterPro" id="IPR001650">
    <property type="entry name" value="Helicase_C-like"/>
</dbReference>
<dbReference type="Proteomes" id="UP000193944">
    <property type="component" value="Unassembled WGS sequence"/>
</dbReference>
<dbReference type="PANTHER" id="PTHR47961:SF13">
    <property type="entry name" value="ACTIVATING SIGNAL COINTEGRATOR 1 COMPLEX SUBUNIT 3"/>
    <property type="match status" value="1"/>
</dbReference>
<dbReference type="InterPro" id="IPR057842">
    <property type="entry name" value="WH_MER3"/>
</dbReference>
<dbReference type="GO" id="GO:0005524">
    <property type="term" value="F:ATP binding"/>
    <property type="evidence" value="ECO:0007669"/>
    <property type="project" value="UniProtKB-KW"/>
</dbReference>
<evidence type="ECO:0000259" key="7">
    <source>
        <dbReference type="PROSITE" id="PS51192"/>
    </source>
</evidence>
<dbReference type="Gene3D" id="2.60.40.150">
    <property type="entry name" value="C2 domain"/>
    <property type="match status" value="2"/>
</dbReference>
<dbReference type="InterPro" id="IPR050474">
    <property type="entry name" value="Hel308_SKI2-like"/>
</dbReference>
<dbReference type="GO" id="GO:0022626">
    <property type="term" value="C:cytosolic ribosome"/>
    <property type="evidence" value="ECO:0007669"/>
    <property type="project" value="EnsemblFungi"/>
</dbReference>
<dbReference type="GO" id="GO:0002181">
    <property type="term" value="P:cytoplasmic translation"/>
    <property type="evidence" value="ECO:0007669"/>
    <property type="project" value="EnsemblFungi"/>
</dbReference>
<dbReference type="PROSITE" id="PS51194">
    <property type="entry name" value="HELICASE_CTER"/>
    <property type="match status" value="2"/>
</dbReference>
<dbReference type="InterPro" id="IPR011545">
    <property type="entry name" value="DEAD/DEAH_box_helicase_dom"/>
</dbReference>
<keyword evidence="3" id="KW-0378">Hydrolase</keyword>
<gene>
    <name evidence="9" type="ORF">BCR32DRAFT_291759</name>
</gene>
<dbReference type="InterPro" id="IPR027417">
    <property type="entry name" value="P-loop_NTPase"/>
</dbReference>
<dbReference type="FunFam" id="1.10.3380.10:FF:000001">
    <property type="entry name" value="U5 small nuclear ribonucleoprotein helicase"/>
    <property type="match status" value="1"/>
</dbReference>
<dbReference type="InterPro" id="IPR035892">
    <property type="entry name" value="C2_domain_sf"/>
</dbReference>
<evidence type="ECO:0000259" key="8">
    <source>
        <dbReference type="PROSITE" id="PS51194"/>
    </source>
</evidence>
<evidence type="ECO:0000256" key="5">
    <source>
        <dbReference type="ARBA" id="ARBA00022840"/>
    </source>
</evidence>
<evidence type="ECO:0000256" key="2">
    <source>
        <dbReference type="ARBA" id="ARBA00022741"/>
    </source>
</evidence>
<dbReference type="SUPFAM" id="SSF52540">
    <property type="entry name" value="P-loop containing nucleoside triphosphate hydrolases"/>
    <property type="match status" value="4"/>
</dbReference>
<keyword evidence="5" id="KW-0067">ATP-binding</keyword>
<dbReference type="Pfam" id="PF23445">
    <property type="entry name" value="WHD_SNRNP200"/>
    <property type="match status" value="2"/>
</dbReference>
<evidence type="ECO:0000256" key="3">
    <source>
        <dbReference type="ARBA" id="ARBA00022801"/>
    </source>
</evidence>
<dbReference type="PANTHER" id="PTHR47961">
    <property type="entry name" value="DNA POLYMERASE THETA, PUTATIVE (AFU_ORTHOLOGUE AFUA_1G05260)-RELATED"/>
    <property type="match status" value="1"/>
</dbReference>
<dbReference type="Pfam" id="PF00270">
    <property type="entry name" value="DEAD"/>
    <property type="match status" value="2"/>
</dbReference>
<dbReference type="InterPro" id="IPR036390">
    <property type="entry name" value="WH_DNA-bd_sf"/>
</dbReference>
<dbReference type="SMART" id="SM00490">
    <property type="entry name" value="HELICc"/>
    <property type="match status" value="2"/>
</dbReference>
<dbReference type="SUPFAM" id="SSF46785">
    <property type="entry name" value="Winged helix' DNA-binding domain"/>
    <property type="match status" value="2"/>
</dbReference>
<dbReference type="FunFam" id="2.60.40.150:FF:000004">
    <property type="entry name" value="RNA helicase, activating signal cointegrator 1"/>
    <property type="match status" value="1"/>
</dbReference>
<dbReference type="Pfam" id="PF00271">
    <property type="entry name" value="Helicase_C"/>
    <property type="match status" value="2"/>
</dbReference>
<dbReference type="GO" id="GO:0004386">
    <property type="term" value="F:helicase activity"/>
    <property type="evidence" value="ECO:0007669"/>
    <property type="project" value="UniProtKB-KW"/>
</dbReference>
<evidence type="ECO:0000256" key="1">
    <source>
        <dbReference type="ARBA" id="ARBA00022737"/>
    </source>
</evidence>
<dbReference type="GO" id="GO:0072344">
    <property type="term" value="P:rescue of stalled ribosome"/>
    <property type="evidence" value="ECO:0007669"/>
    <property type="project" value="EnsemblFungi"/>
</dbReference>
<feature type="domain" description="Helicase C-terminal" evidence="8">
    <location>
        <begin position="1436"/>
        <end position="1642"/>
    </location>
</feature>
<comment type="caution">
    <text evidence="9">The sequence shown here is derived from an EMBL/GenBank/DDBJ whole genome shotgun (WGS) entry which is preliminary data.</text>
</comment>
<feature type="region of interest" description="Disordered" evidence="6">
    <location>
        <begin position="219"/>
        <end position="240"/>
    </location>
</feature>
<dbReference type="InterPro" id="IPR036388">
    <property type="entry name" value="WH-like_DNA-bd_sf"/>
</dbReference>
<name>A0A1Y1XDH2_9FUNG</name>
<feature type="domain" description="Helicase C-terminal" evidence="8">
    <location>
        <begin position="578"/>
        <end position="784"/>
    </location>
</feature>
<proteinExistence type="predicted"/>
<dbReference type="Pfam" id="PF18149">
    <property type="entry name" value="Helicase_PWI"/>
    <property type="match status" value="1"/>
</dbReference>
<dbReference type="FunFam" id="3.40.50.300:FF:000102">
    <property type="entry name" value="RNA helicase, activating signal cointegrator 1"/>
    <property type="match status" value="1"/>
</dbReference>
<dbReference type="FunFam" id="1.10.10.10:FF:000012">
    <property type="entry name" value="U5 small nuclear ribonucleoprotein helicase"/>
    <property type="match status" value="1"/>
</dbReference>
<dbReference type="STRING" id="1754192.A0A1Y1XDH2"/>
<evidence type="ECO:0000313" key="10">
    <source>
        <dbReference type="Proteomes" id="UP000193944"/>
    </source>
</evidence>
<dbReference type="InterPro" id="IPR003593">
    <property type="entry name" value="AAA+_ATPase"/>
</dbReference>
<dbReference type="CDD" id="cd18020">
    <property type="entry name" value="DEXHc_ASCC3_1"/>
    <property type="match status" value="1"/>
</dbReference>
<feature type="domain" description="Helicase ATP-binding" evidence="7">
    <location>
        <begin position="357"/>
        <end position="542"/>
    </location>
</feature>
<dbReference type="SMART" id="SM00973">
    <property type="entry name" value="Sec63"/>
    <property type="match status" value="2"/>
</dbReference>
<dbReference type="InterPro" id="IPR004179">
    <property type="entry name" value="Sec63-dom"/>
</dbReference>
<feature type="compositionally biased region" description="Basic residues" evidence="6">
    <location>
        <begin position="221"/>
        <end position="232"/>
    </location>
</feature>
<dbReference type="InterPro" id="IPR014756">
    <property type="entry name" value="Ig_E-set"/>
</dbReference>
<accession>A0A1Y1XDH2</accession>
<evidence type="ECO:0000313" key="9">
    <source>
        <dbReference type="EMBL" id="ORX83777.1"/>
    </source>
</evidence>
<evidence type="ECO:0000256" key="4">
    <source>
        <dbReference type="ARBA" id="ARBA00022806"/>
    </source>
</evidence>
<dbReference type="GO" id="GO:0016887">
    <property type="term" value="F:ATP hydrolysis activity"/>
    <property type="evidence" value="ECO:0007669"/>
    <property type="project" value="EnsemblFungi"/>
</dbReference>
<keyword evidence="2" id="KW-0547">Nucleotide-binding</keyword>
<dbReference type="InterPro" id="IPR041094">
    <property type="entry name" value="Brr2_helicase_PWI"/>
</dbReference>
<dbReference type="PROSITE" id="PS51192">
    <property type="entry name" value="HELICASE_ATP_BIND_1"/>
    <property type="match status" value="2"/>
</dbReference>
<dbReference type="SUPFAM" id="SSF81296">
    <property type="entry name" value="E set domains"/>
    <property type="match status" value="1"/>
</dbReference>
<reference evidence="9 10" key="1">
    <citation type="submission" date="2016-08" db="EMBL/GenBank/DDBJ databases">
        <title>A Parts List for Fungal Cellulosomes Revealed by Comparative Genomics.</title>
        <authorList>
            <consortium name="DOE Joint Genome Institute"/>
            <person name="Haitjema C.H."/>
            <person name="Gilmore S.P."/>
            <person name="Henske J.K."/>
            <person name="Solomon K.V."/>
            <person name="De Groot R."/>
            <person name="Kuo A."/>
            <person name="Mondo S.J."/>
            <person name="Salamov A.A."/>
            <person name="Labutti K."/>
            <person name="Zhao Z."/>
            <person name="Chiniquy J."/>
            <person name="Barry K."/>
            <person name="Brewer H.M."/>
            <person name="Purvine S.O."/>
            <person name="Wright A.T."/>
            <person name="Boxma B."/>
            <person name="Van Alen T."/>
            <person name="Hackstein J.H."/>
            <person name="Baker S.E."/>
            <person name="Grigoriev I.V."/>
            <person name="O'Malley M.A."/>
        </authorList>
    </citation>
    <scope>NUCLEOTIDE SEQUENCE [LARGE SCALE GENOMIC DNA]</scope>
    <source>
        <strain evidence="9 10">S4</strain>
    </source>
</reference>
<reference evidence="9 10" key="2">
    <citation type="submission" date="2016-08" db="EMBL/GenBank/DDBJ databases">
        <title>Pervasive Adenine N6-methylation of Active Genes in Fungi.</title>
        <authorList>
            <consortium name="DOE Joint Genome Institute"/>
            <person name="Mondo S.J."/>
            <person name="Dannebaum R.O."/>
            <person name="Kuo R.C."/>
            <person name="Labutti K."/>
            <person name="Haridas S."/>
            <person name="Kuo A."/>
            <person name="Salamov A."/>
            <person name="Ahrendt S.R."/>
            <person name="Lipzen A."/>
            <person name="Sullivan W."/>
            <person name="Andreopoulos W.B."/>
            <person name="Clum A."/>
            <person name="Lindquist E."/>
            <person name="Daum C."/>
            <person name="Ramamoorthy G.K."/>
            <person name="Gryganskyi A."/>
            <person name="Culley D."/>
            <person name="Magnuson J.K."/>
            <person name="James T.Y."/>
            <person name="O'Malley M.A."/>
            <person name="Stajich J.E."/>
            <person name="Spatafora J.W."/>
            <person name="Visel A."/>
            <person name="Grigoriev I.V."/>
        </authorList>
    </citation>
    <scope>NUCLEOTIDE SEQUENCE [LARGE SCALE GENOMIC DNA]</scope>
    <source>
        <strain evidence="9 10">S4</strain>
    </source>
</reference>
<dbReference type="OrthoDB" id="5575at2759"/>
<dbReference type="SMART" id="SM00487">
    <property type="entry name" value="DEXDc"/>
    <property type="match status" value="2"/>
</dbReference>
<dbReference type="Gene3D" id="1.10.10.10">
    <property type="entry name" value="Winged helix-like DNA-binding domain superfamily/Winged helix DNA-binding domain"/>
    <property type="match status" value="2"/>
</dbReference>
<dbReference type="FunFam" id="3.40.50.300:FF:000231">
    <property type="entry name" value="Activating signal cointegrator 1 complex subunit 3"/>
    <property type="match status" value="1"/>
</dbReference>
<dbReference type="GO" id="GO:1990116">
    <property type="term" value="P:ribosome-associated ubiquitin-dependent protein catabolic process"/>
    <property type="evidence" value="ECO:0007669"/>
    <property type="project" value="EnsemblFungi"/>
</dbReference>
<keyword evidence="10" id="KW-1185">Reference proteome</keyword>
<dbReference type="Gene3D" id="1.10.3380.10">
    <property type="entry name" value="Sec63 N-terminal domain-like domain"/>
    <property type="match status" value="2"/>
</dbReference>